<reference evidence="2 3" key="1">
    <citation type="journal article" date="2016" name="Nat. Commun.">
        <title>Thousands of microbial genomes shed light on interconnected biogeochemical processes in an aquifer system.</title>
        <authorList>
            <person name="Anantharaman K."/>
            <person name="Brown C.T."/>
            <person name="Hug L.A."/>
            <person name="Sharon I."/>
            <person name="Castelle C.J."/>
            <person name="Probst A.J."/>
            <person name="Thomas B.C."/>
            <person name="Singh A."/>
            <person name="Wilkins M.J."/>
            <person name="Karaoz U."/>
            <person name="Brodie E.L."/>
            <person name="Williams K.H."/>
            <person name="Hubbard S.S."/>
            <person name="Banfield J.F."/>
        </authorList>
    </citation>
    <scope>NUCLEOTIDE SEQUENCE [LARGE SCALE GENOMIC DNA]</scope>
</reference>
<proteinExistence type="predicted"/>
<keyword evidence="1" id="KW-1133">Transmembrane helix</keyword>
<feature type="transmembrane region" description="Helical" evidence="1">
    <location>
        <begin position="44"/>
        <end position="65"/>
    </location>
</feature>
<dbReference type="EMBL" id="MHLH01000015">
    <property type="protein sequence ID" value="OGZ03780.1"/>
    <property type="molecule type" value="Genomic_DNA"/>
</dbReference>
<evidence type="ECO:0000313" key="2">
    <source>
        <dbReference type="EMBL" id="OGZ03780.1"/>
    </source>
</evidence>
<accession>A0A1G2CSR1</accession>
<keyword evidence="1" id="KW-0812">Transmembrane</keyword>
<dbReference type="Proteomes" id="UP000178841">
    <property type="component" value="Unassembled WGS sequence"/>
</dbReference>
<organism evidence="2 3">
    <name type="scientific">Candidatus Lloydbacteria bacterium RIFCSPHIGHO2_01_FULL_41_20</name>
    <dbReference type="NCBI Taxonomy" id="1798657"/>
    <lineage>
        <taxon>Bacteria</taxon>
        <taxon>Candidatus Lloydiibacteriota</taxon>
    </lineage>
</organism>
<evidence type="ECO:0000256" key="1">
    <source>
        <dbReference type="SAM" id="Phobius"/>
    </source>
</evidence>
<evidence type="ECO:0000313" key="3">
    <source>
        <dbReference type="Proteomes" id="UP000178841"/>
    </source>
</evidence>
<sequence length="70" mass="8345">MDSWDMPIFTRFDCSYWVGPFYELPFIWQCFPNNTRGVKQHLELAVVVKYNIVLALSLCITLFIVKEKIR</sequence>
<keyword evidence="1" id="KW-0472">Membrane</keyword>
<protein>
    <submittedName>
        <fullName evidence="2">Uncharacterized protein</fullName>
    </submittedName>
</protein>
<name>A0A1G2CSR1_9BACT</name>
<comment type="caution">
    <text evidence="2">The sequence shown here is derived from an EMBL/GenBank/DDBJ whole genome shotgun (WGS) entry which is preliminary data.</text>
</comment>
<gene>
    <name evidence="2" type="ORF">A2648_02390</name>
</gene>
<dbReference type="AlphaFoldDB" id="A0A1G2CSR1"/>